<evidence type="ECO:0000313" key="4">
    <source>
        <dbReference type="Proteomes" id="UP000038010"/>
    </source>
</evidence>
<dbReference type="InterPro" id="IPR024391">
    <property type="entry name" value="LDB19_N"/>
</dbReference>
<dbReference type="Proteomes" id="UP000038010">
    <property type="component" value="Unassembled WGS sequence"/>
</dbReference>
<organism evidence="3 4">
    <name type="scientific">Cyphellophora attinorum</name>
    <dbReference type="NCBI Taxonomy" id="1664694"/>
    <lineage>
        <taxon>Eukaryota</taxon>
        <taxon>Fungi</taxon>
        <taxon>Dikarya</taxon>
        <taxon>Ascomycota</taxon>
        <taxon>Pezizomycotina</taxon>
        <taxon>Eurotiomycetes</taxon>
        <taxon>Chaetothyriomycetidae</taxon>
        <taxon>Chaetothyriales</taxon>
        <taxon>Cyphellophoraceae</taxon>
        <taxon>Cyphellophora</taxon>
    </lineage>
</organism>
<dbReference type="AlphaFoldDB" id="A0A0N1HSA8"/>
<dbReference type="STRING" id="1664694.A0A0N1HSA8"/>
<feature type="compositionally biased region" description="Basic residues" evidence="1">
    <location>
        <begin position="1"/>
        <end position="11"/>
    </location>
</feature>
<evidence type="ECO:0000256" key="1">
    <source>
        <dbReference type="SAM" id="MobiDB-lite"/>
    </source>
</evidence>
<feature type="region of interest" description="Disordered" evidence="1">
    <location>
        <begin position="485"/>
        <end position="515"/>
    </location>
</feature>
<dbReference type="Pfam" id="PF13002">
    <property type="entry name" value="LDB19"/>
    <property type="match status" value="1"/>
</dbReference>
<dbReference type="GeneID" id="28736617"/>
<accession>A0A0N1HSA8</accession>
<evidence type="ECO:0000313" key="3">
    <source>
        <dbReference type="EMBL" id="KPI38987.1"/>
    </source>
</evidence>
<dbReference type="OrthoDB" id="3832628at2759"/>
<dbReference type="VEuPathDB" id="FungiDB:AB675_4588"/>
<proteinExistence type="predicted"/>
<gene>
    <name evidence="3" type="ORF">AB675_4588</name>
</gene>
<feature type="region of interest" description="Disordered" evidence="1">
    <location>
        <begin position="1"/>
        <end position="57"/>
    </location>
</feature>
<evidence type="ECO:0000259" key="2">
    <source>
        <dbReference type="Pfam" id="PF13002"/>
    </source>
</evidence>
<protein>
    <recommendedName>
        <fullName evidence="2">LDB19 N-terminal domain-containing protein</fullName>
    </recommendedName>
</protein>
<sequence length="515" mass="56716">MDNLLTKKKEKKDKDERQHRSEKKVSMPSFGKSAGSKSKDRTSNKQGPQTAPKPARFESTIESAPLVMYGSPSQSSGALLSTQIKLVVQDPSGQVTLTRWKRTLRAIETSKRPVHRDCKACTERVEILSEAEIISKPKTYSASDDNTVPFQHLFNGRLPASTVTQLGSVMYELVLEATTSEGQEITYQKELILHRAIPEGQLKSSIRIFPPTNLTGRVQLPPVVHPIGQFPVTMTLSGVVEKKPSASTRWRLRKLMWRVEEHSKVTSSPCSKHASKVPDGKAVQHTDTRVIGSDEIKSGWKTDFDTIGGEINIEFDASVATKPTHKPVCDMESASGISVTHNLVLELIVAEEFCANKNPSVITPTGAARVLRMQFGLNVTERVGMGISWDEEMPPVYEDVPDSPPGYGLPRRRSHDSAEAGAEILDYEGPELEYTDLERLPSTDPSMPPVYRERAEPTVPAIAEDGPSILTRRIGGFSLDDISAEHPAYRRRSSAEAESTDNAAEDIDYAEGSAN</sequence>
<dbReference type="RefSeq" id="XP_017998950.1">
    <property type="nucleotide sequence ID" value="XM_018144737.1"/>
</dbReference>
<name>A0A0N1HSA8_9EURO</name>
<keyword evidence="4" id="KW-1185">Reference proteome</keyword>
<feature type="domain" description="LDB19 N-terminal" evidence="2">
    <location>
        <begin position="109"/>
        <end position="277"/>
    </location>
</feature>
<dbReference type="EMBL" id="LFJN01000016">
    <property type="protein sequence ID" value="KPI38987.1"/>
    <property type="molecule type" value="Genomic_DNA"/>
</dbReference>
<reference evidence="3 4" key="1">
    <citation type="submission" date="2015-06" db="EMBL/GenBank/DDBJ databases">
        <title>Draft genome of the ant-associated black yeast Phialophora attae CBS 131958.</title>
        <authorList>
            <person name="Moreno L.F."/>
            <person name="Stielow B.J."/>
            <person name="de Hoog S."/>
            <person name="Vicente V.A."/>
            <person name="Weiss V.A."/>
            <person name="de Vries M."/>
            <person name="Cruz L.M."/>
            <person name="Souza E.M."/>
        </authorList>
    </citation>
    <scope>NUCLEOTIDE SEQUENCE [LARGE SCALE GENOMIC DNA]</scope>
    <source>
        <strain evidence="3 4">CBS 131958</strain>
    </source>
</reference>
<feature type="compositionally biased region" description="Basic and acidic residues" evidence="1">
    <location>
        <begin position="12"/>
        <end position="25"/>
    </location>
</feature>
<comment type="caution">
    <text evidence="3">The sequence shown here is derived from an EMBL/GenBank/DDBJ whole genome shotgun (WGS) entry which is preliminary data.</text>
</comment>